<dbReference type="EMBL" id="CAJPEX010000402">
    <property type="protein sequence ID" value="CAG0915512.1"/>
    <property type="molecule type" value="Genomic_DNA"/>
</dbReference>
<dbReference type="OrthoDB" id="6376404at2759"/>
<dbReference type="Proteomes" id="UP000678499">
    <property type="component" value="Unassembled WGS sequence"/>
</dbReference>
<gene>
    <name evidence="10" type="ORF">NMOB1V02_LOCUS3158</name>
</gene>
<dbReference type="PANTHER" id="PTHR12137">
    <property type="entry name" value="CARBOHYDRATE SULFOTRANSFERASE"/>
    <property type="match status" value="1"/>
</dbReference>
<dbReference type="EC" id="2.8.2.-" evidence="9"/>
<dbReference type="GO" id="GO:0008146">
    <property type="term" value="F:sulfotransferase activity"/>
    <property type="evidence" value="ECO:0007669"/>
    <property type="project" value="InterPro"/>
</dbReference>
<dbReference type="InterPro" id="IPR018011">
    <property type="entry name" value="Carb_sulfotrans_8-10"/>
</dbReference>
<dbReference type="InterPro" id="IPR027417">
    <property type="entry name" value="P-loop_NTPase"/>
</dbReference>
<dbReference type="PANTHER" id="PTHR12137:SF30">
    <property type="entry name" value="CARBOHYDRATE SULFOTRANSFERASE"/>
    <property type="match status" value="1"/>
</dbReference>
<keyword evidence="8 9" id="KW-0325">Glycoprotein</keyword>
<keyword evidence="6 9" id="KW-0333">Golgi apparatus</keyword>
<dbReference type="EMBL" id="OA882439">
    <property type="protein sequence ID" value="CAD7275360.1"/>
    <property type="molecule type" value="Genomic_DNA"/>
</dbReference>
<dbReference type="GO" id="GO:0000139">
    <property type="term" value="C:Golgi membrane"/>
    <property type="evidence" value="ECO:0007669"/>
    <property type="project" value="UniProtKB-SubCell"/>
</dbReference>
<evidence type="ECO:0000256" key="8">
    <source>
        <dbReference type="ARBA" id="ARBA00023180"/>
    </source>
</evidence>
<keyword evidence="9" id="KW-0119">Carbohydrate metabolism</keyword>
<evidence type="ECO:0000256" key="5">
    <source>
        <dbReference type="ARBA" id="ARBA00022989"/>
    </source>
</evidence>
<keyword evidence="9" id="KW-0735">Signal-anchor</keyword>
<evidence type="ECO:0000256" key="4">
    <source>
        <dbReference type="ARBA" id="ARBA00022692"/>
    </source>
</evidence>
<evidence type="ECO:0000256" key="9">
    <source>
        <dbReference type="RuleBase" id="RU364020"/>
    </source>
</evidence>
<keyword evidence="5 9" id="KW-1133">Transmembrane helix</keyword>
<evidence type="ECO:0000313" key="11">
    <source>
        <dbReference type="Proteomes" id="UP000678499"/>
    </source>
</evidence>
<keyword evidence="4 9" id="KW-0812">Transmembrane</keyword>
<reference evidence="10" key="1">
    <citation type="submission" date="2020-11" db="EMBL/GenBank/DDBJ databases">
        <authorList>
            <person name="Tran Van P."/>
        </authorList>
    </citation>
    <scope>NUCLEOTIDE SEQUENCE</scope>
</reference>
<evidence type="ECO:0000256" key="2">
    <source>
        <dbReference type="ARBA" id="ARBA00006339"/>
    </source>
</evidence>
<name>A0A7R9BIV5_9CRUS</name>
<feature type="transmembrane region" description="Helical" evidence="9">
    <location>
        <begin position="34"/>
        <end position="54"/>
    </location>
</feature>
<sequence>MSSRMLLRSCRNLADATVMGRPISRAYYRSSATLYASWAALGLATLTLFAILSLNAMNVTSGVSITSIGIEQPLPDPATSLNAVGMMRGKDFRNRHLFTEKNSGPSQTGPEVPIIEGKWIPRTGPIIEVLKAKHIQRFPENYQIIDATSGIAEGPESNMSASIEAIRQRLVLSSEDNSTSNANLNRLALDIMPKELKDRRQHLGERCAELGLMTTDANPWEFAINPEYHLVYCNVFKAASTSWITVFNQLTGLTELDLKSVRKTPVSIMRMIYPRPSNEQLQEAMQDSLSFIVVRDPFERLLSAYRDKFESAKNGHYKMIGAMMAARKHGYNYALHHGPTFSDFVDYVLSTEHRGHRLDEHWAPYYRFCTPCSLNFTVIAKTETLERDSMFILETVGVPHNISVRKWNSNSKGKTQTLLRKYYSELSESQLEGLLSLYYPDFALFGYDFKPYVDWVSKGGTKNKLNNAP</sequence>
<protein>
    <recommendedName>
        <fullName evidence="9">Carbohydrate sulfotransferase</fullName>
        <ecNumber evidence="9">2.8.2.-</ecNumber>
    </recommendedName>
</protein>
<evidence type="ECO:0000313" key="10">
    <source>
        <dbReference type="EMBL" id="CAD7275360.1"/>
    </source>
</evidence>
<dbReference type="InterPro" id="IPR005331">
    <property type="entry name" value="Sulfotransferase"/>
</dbReference>
<accession>A0A7R9BIV5</accession>
<dbReference type="AlphaFoldDB" id="A0A7R9BIV5"/>
<proteinExistence type="inferred from homology"/>
<evidence type="ECO:0000256" key="6">
    <source>
        <dbReference type="ARBA" id="ARBA00023034"/>
    </source>
</evidence>
<keyword evidence="7 9" id="KW-0472">Membrane</keyword>
<evidence type="ECO:0000256" key="1">
    <source>
        <dbReference type="ARBA" id="ARBA00004323"/>
    </source>
</evidence>
<organism evidence="10">
    <name type="scientific">Notodromas monacha</name>
    <dbReference type="NCBI Taxonomy" id="399045"/>
    <lineage>
        <taxon>Eukaryota</taxon>
        <taxon>Metazoa</taxon>
        <taxon>Ecdysozoa</taxon>
        <taxon>Arthropoda</taxon>
        <taxon>Crustacea</taxon>
        <taxon>Oligostraca</taxon>
        <taxon>Ostracoda</taxon>
        <taxon>Podocopa</taxon>
        <taxon>Podocopida</taxon>
        <taxon>Cypridocopina</taxon>
        <taxon>Cypridoidea</taxon>
        <taxon>Cyprididae</taxon>
        <taxon>Notodromas</taxon>
    </lineage>
</organism>
<comment type="similarity">
    <text evidence="2 9">Belongs to the sulfotransferase 2 family.</text>
</comment>
<keyword evidence="11" id="KW-1185">Reference proteome</keyword>
<dbReference type="Pfam" id="PF03567">
    <property type="entry name" value="Sulfotransfer_2"/>
    <property type="match status" value="1"/>
</dbReference>
<dbReference type="GO" id="GO:0016051">
    <property type="term" value="P:carbohydrate biosynthetic process"/>
    <property type="evidence" value="ECO:0007669"/>
    <property type="project" value="InterPro"/>
</dbReference>
<keyword evidence="3 9" id="KW-0808">Transferase</keyword>
<comment type="subcellular location">
    <subcellularLocation>
        <location evidence="1 9">Golgi apparatus membrane</location>
        <topology evidence="1 9">Single-pass type II membrane protein</topology>
    </subcellularLocation>
</comment>
<evidence type="ECO:0000256" key="7">
    <source>
        <dbReference type="ARBA" id="ARBA00023136"/>
    </source>
</evidence>
<evidence type="ECO:0000256" key="3">
    <source>
        <dbReference type="ARBA" id="ARBA00022679"/>
    </source>
</evidence>
<dbReference type="SUPFAM" id="SSF52540">
    <property type="entry name" value="P-loop containing nucleoside triphosphate hydrolases"/>
    <property type="match status" value="1"/>
</dbReference>